<sequence>YFLNAGTALVAGFMHQAVAGDGNFDDKAVQANAAVGSTTISLTNGATTLAKDELENGYVLFYTAGTPSTLLGCYPIKANQLEVAGSATYKISLEGSEGLVTAIDTSDKYSVIHNLWYKVVTWANNAAPTARVVGASVRIVTASYYGFLQTRGICNLLCDDGAAFDPGDSVTGGAIGSATDGYKDNSLSSNDYDIEIVGTSCNVGSTDDGAFVFLKIE</sequence>
<accession>A0A0F8WNW0</accession>
<dbReference type="AlphaFoldDB" id="A0A0F8WNW0"/>
<feature type="non-terminal residue" evidence="1">
    <location>
        <position position="1"/>
    </location>
</feature>
<dbReference type="EMBL" id="LAZR01063914">
    <property type="protein sequence ID" value="KKK58562.1"/>
    <property type="molecule type" value="Genomic_DNA"/>
</dbReference>
<name>A0A0F8WNW0_9ZZZZ</name>
<reference evidence="1" key="1">
    <citation type="journal article" date="2015" name="Nature">
        <title>Complex archaea that bridge the gap between prokaryotes and eukaryotes.</title>
        <authorList>
            <person name="Spang A."/>
            <person name="Saw J.H."/>
            <person name="Jorgensen S.L."/>
            <person name="Zaremba-Niedzwiedzka K."/>
            <person name="Martijn J."/>
            <person name="Lind A.E."/>
            <person name="van Eijk R."/>
            <person name="Schleper C."/>
            <person name="Guy L."/>
            <person name="Ettema T.J."/>
        </authorList>
    </citation>
    <scope>NUCLEOTIDE SEQUENCE</scope>
</reference>
<organism evidence="1">
    <name type="scientific">marine sediment metagenome</name>
    <dbReference type="NCBI Taxonomy" id="412755"/>
    <lineage>
        <taxon>unclassified sequences</taxon>
        <taxon>metagenomes</taxon>
        <taxon>ecological metagenomes</taxon>
    </lineage>
</organism>
<evidence type="ECO:0000313" key="1">
    <source>
        <dbReference type="EMBL" id="KKK58562.1"/>
    </source>
</evidence>
<gene>
    <name evidence="1" type="ORF">LCGC14_3043170</name>
</gene>
<proteinExistence type="predicted"/>
<protein>
    <submittedName>
        <fullName evidence="1">Uncharacterized protein</fullName>
    </submittedName>
</protein>
<comment type="caution">
    <text evidence="1">The sequence shown here is derived from an EMBL/GenBank/DDBJ whole genome shotgun (WGS) entry which is preliminary data.</text>
</comment>